<gene>
    <name evidence="10" type="ORF">SAMN06296036_1158</name>
</gene>
<dbReference type="Pfam" id="PF02518">
    <property type="entry name" value="HATPase_c"/>
    <property type="match status" value="1"/>
</dbReference>
<evidence type="ECO:0000256" key="6">
    <source>
        <dbReference type="PROSITE-ProRule" id="PRU00110"/>
    </source>
</evidence>
<keyword evidence="7" id="KW-0472">Membrane</keyword>
<keyword evidence="3 6" id="KW-0597">Phosphoprotein</keyword>
<evidence type="ECO:0000256" key="7">
    <source>
        <dbReference type="SAM" id="Phobius"/>
    </source>
</evidence>
<dbReference type="Proteomes" id="UP000192907">
    <property type="component" value="Unassembled WGS sequence"/>
</dbReference>
<keyword evidence="7" id="KW-1133">Transmembrane helix</keyword>
<feature type="transmembrane region" description="Helical" evidence="7">
    <location>
        <begin position="292"/>
        <end position="313"/>
    </location>
</feature>
<evidence type="ECO:0000313" key="10">
    <source>
        <dbReference type="EMBL" id="SMF48856.1"/>
    </source>
</evidence>
<evidence type="ECO:0000256" key="4">
    <source>
        <dbReference type="ARBA" id="ARBA00022679"/>
    </source>
</evidence>
<dbReference type="EMBL" id="FWZT01000015">
    <property type="protein sequence ID" value="SMF48856.1"/>
    <property type="molecule type" value="Genomic_DNA"/>
</dbReference>
<feature type="domain" description="HPt" evidence="9">
    <location>
        <begin position="610"/>
        <end position="716"/>
    </location>
</feature>
<evidence type="ECO:0000256" key="3">
    <source>
        <dbReference type="ARBA" id="ARBA00022553"/>
    </source>
</evidence>
<dbReference type="Pfam" id="PF07695">
    <property type="entry name" value="7TMR-DISM_7TM"/>
    <property type="match status" value="1"/>
</dbReference>
<dbReference type="EC" id="2.7.13.3" evidence="2"/>
<sequence>MKHIIKSLFLVHCLYFPLIMDSTPCNAADLVRPSIVDSTSTIESKYLSVFIESYDGTTIFDDEELHRALRNKKSEPFQTFIDHLDAKYVDRLGIQDIVKKYKSQEFESLAHHSLNFGNTPNFHWYHFKAEVPKIITENLMLKLSGYYFDARVWIFDEDGKIVSQFRDSIAFPSSNSFTLKNGTVIAFPLELKSRSIYDFYIRVDTSYEPHTANFSFVKKLDLEAQLELNAYIDSGYAGIIVSLFLYNLFIYVFTRDSVYLYYCLYVASLAHLCLFLKGVYYPVQNVVESYQVHVFGSLAVTSLMGQLFAKKFLGVKRFISGKLITNFKVFYSIWIFNMLGSIFLPSKFMVYSSLVATIFALVTLTVMTALAIRNGYIEGYTFAVAFLALFIGSFAKVFESFAIIPKVISTWFSIQLGSALELILLSVSMGTKIRILADTLRSKNKQIMTFANHMEDLVNEKTAEIRVIHDSIPQGLFTVSDPVKLHVENGYSAKLESIVDQDKLESKSINDILLRKSTLDKDQINIIITCLSSSLGADDLNFELNSHNLPREIEIEVNDNQKVLEVDWIPVKKDESIHKILVSLRDVTDSRAMELTIKRQEIEAAICLELVDTDPELCEKFFTSTRFLVKKSLDFIDSGDLDATSLHREIFINVHTIKGNARSLNLRYLATQVHVFEDILEKNEEFGRHELLNKFSRVIDTIKKYESINNVTLNRLTRPSNQYSISNQTIEEILDILDEKKQFNESKKLQLLLELERMRSVSLADVLSDLKEMLISIAHELGKEIPSLRLTGNLYMDTNISIFFTNILTHLLRNSIDHGIEKRAIREDLSKPANGQIFIRVEERTDKESIVISISDDGKGLDLKKLEKMGIEKGLLPKNGNTSSQIADIVFSAGLSTANKISEISGRGVGLNSVKSYVESHDSCISIALKKPNNQGNWEFSIDIEAPRLLFADVVLHETTSSI</sequence>
<feature type="signal peptide" evidence="8">
    <location>
        <begin position="1"/>
        <end position="27"/>
    </location>
</feature>
<feature type="transmembrane region" description="Helical" evidence="7">
    <location>
        <begin position="235"/>
        <end position="253"/>
    </location>
</feature>
<dbReference type="SUPFAM" id="SSF47226">
    <property type="entry name" value="Histidine-containing phosphotransfer domain, HPT domain"/>
    <property type="match status" value="1"/>
</dbReference>
<proteinExistence type="predicted"/>
<dbReference type="FunFam" id="3.30.565.10:FF:000016">
    <property type="entry name" value="Chemotaxis protein CheA, putative"/>
    <property type="match status" value="1"/>
</dbReference>
<dbReference type="CDD" id="cd00088">
    <property type="entry name" value="HPT"/>
    <property type="match status" value="1"/>
</dbReference>
<feature type="transmembrane region" description="Helical" evidence="7">
    <location>
        <begin position="325"/>
        <end position="344"/>
    </location>
</feature>
<evidence type="ECO:0000259" key="9">
    <source>
        <dbReference type="PROSITE" id="PS50894"/>
    </source>
</evidence>
<feature type="transmembrane region" description="Helical" evidence="7">
    <location>
        <begin position="379"/>
        <end position="398"/>
    </location>
</feature>
<evidence type="ECO:0000256" key="8">
    <source>
        <dbReference type="SAM" id="SignalP"/>
    </source>
</evidence>
<dbReference type="STRING" id="1513793.SAMN06296036_1158"/>
<dbReference type="Gene3D" id="1.20.120.160">
    <property type="entry name" value="HPT domain"/>
    <property type="match status" value="1"/>
</dbReference>
<keyword evidence="8" id="KW-0732">Signal</keyword>
<evidence type="ECO:0000256" key="5">
    <source>
        <dbReference type="ARBA" id="ARBA00022777"/>
    </source>
</evidence>
<keyword evidence="7" id="KW-0812">Transmembrane</keyword>
<dbReference type="Pfam" id="PF07696">
    <property type="entry name" value="7TMR-DISMED2"/>
    <property type="match status" value="1"/>
</dbReference>
<dbReference type="PANTHER" id="PTHR43395:SF10">
    <property type="entry name" value="CHEMOTAXIS PROTEIN CHEA"/>
    <property type="match status" value="1"/>
</dbReference>
<dbReference type="InterPro" id="IPR004358">
    <property type="entry name" value="Sig_transdc_His_kin-like_C"/>
</dbReference>
<dbReference type="GO" id="GO:0000155">
    <property type="term" value="F:phosphorelay sensor kinase activity"/>
    <property type="evidence" value="ECO:0007669"/>
    <property type="project" value="UniProtKB-ARBA"/>
</dbReference>
<dbReference type="AlphaFoldDB" id="A0A1Y6C898"/>
<organism evidence="10 11">
    <name type="scientific">Pseudobacteriovorax antillogorgiicola</name>
    <dbReference type="NCBI Taxonomy" id="1513793"/>
    <lineage>
        <taxon>Bacteria</taxon>
        <taxon>Pseudomonadati</taxon>
        <taxon>Bdellovibrionota</taxon>
        <taxon>Oligoflexia</taxon>
        <taxon>Oligoflexales</taxon>
        <taxon>Pseudobacteriovoracaceae</taxon>
        <taxon>Pseudobacteriovorax</taxon>
    </lineage>
</organism>
<dbReference type="InterPro" id="IPR011622">
    <property type="entry name" value="7TMR_DISM_rcpt_extracell_dom2"/>
</dbReference>
<protein>
    <recommendedName>
        <fullName evidence="2">histidine kinase</fullName>
        <ecNumber evidence="2">2.7.13.3</ecNumber>
    </recommendedName>
</protein>
<accession>A0A1Y6C898</accession>
<feature type="chain" id="PRO_5012757400" description="histidine kinase" evidence="8">
    <location>
        <begin position="28"/>
        <end position="963"/>
    </location>
</feature>
<keyword evidence="11" id="KW-1185">Reference proteome</keyword>
<dbReference type="PROSITE" id="PS50894">
    <property type="entry name" value="HPT"/>
    <property type="match status" value="1"/>
</dbReference>
<dbReference type="Gene3D" id="2.60.40.2380">
    <property type="match status" value="1"/>
</dbReference>
<dbReference type="InterPro" id="IPR051315">
    <property type="entry name" value="Bact_Chemotaxis_CheA"/>
</dbReference>
<dbReference type="SUPFAM" id="SSF55874">
    <property type="entry name" value="ATPase domain of HSP90 chaperone/DNA topoisomerase II/histidine kinase"/>
    <property type="match status" value="1"/>
</dbReference>
<feature type="modified residue" description="Phosphohistidine" evidence="6">
    <location>
        <position position="655"/>
    </location>
</feature>
<dbReference type="PRINTS" id="PR00344">
    <property type="entry name" value="BCTRLSENSOR"/>
</dbReference>
<evidence type="ECO:0000256" key="2">
    <source>
        <dbReference type="ARBA" id="ARBA00012438"/>
    </source>
</evidence>
<dbReference type="InterPro" id="IPR011623">
    <property type="entry name" value="7TMR_DISM_rcpt_extracell_dom1"/>
</dbReference>
<comment type="catalytic activity">
    <reaction evidence="1">
        <text>ATP + protein L-histidine = ADP + protein N-phospho-L-histidine.</text>
        <dbReference type="EC" id="2.7.13.3"/>
    </reaction>
</comment>
<reference evidence="11" key="1">
    <citation type="submission" date="2017-04" db="EMBL/GenBank/DDBJ databases">
        <authorList>
            <person name="Varghese N."/>
            <person name="Submissions S."/>
        </authorList>
    </citation>
    <scope>NUCLEOTIDE SEQUENCE [LARGE SCALE GENOMIC DNA]</scope>
    <source>
        <strain evidence="11">RKEM611</strain>
    </source>
</reference>
<dbReference type="InterPro" id="IPR003594">
    <property type="entry name" value="HATPase_dom"/>
</dbReference>
<dbReference type="InterPro" id="IPR008207">
    <property type="entry name" value="Sig_transdc_His_kin_Hpt_dom"/>
</dbReference>
<feature type="transmembrane region" description="Helical" evidence="7">
    <location>
        <begin position="260"/>
        <end position="280"/>
    </location>
</feature>
<dbReference type="InterPro" id="IPR036641">
    <property type="entry name" value="HPT_dom_sf"/>
</dbReference>
<keyword evidence="4" id="KW-0808">Transferase</keyword>
<dbReference type="PANTHER" id="PTHR43395">
    <property type="entry name" value="SENSOR HISTIDINE KINASE CHEA"/>
    <property type="match status" value="1"/>
</dbReference>
<feature type="transmembrane region" description="Helical" evidence="7">
    <location>
        <begin position="350"/>
        <end position="372"/>
    </location>
</feature>
<dbReference type="SMART" id="SM00387">
    <property type="entry name" value="HATPase_c"/>
    <property type="match status" value="1"/>
</dbReference>
<evidence type="ECO:0000256" key="1">
    <source>
        <dbReference type="ARBA" id="ARBA00000085"/>
    </source>
</evidence>
<keyword evidence="5" id="KW-0418">Kinase</keyword>
<name>A0A1Y6C898_9BACT</name>
<evidence type="ECO:0000313" key="11">
    <source>
        <dbReference type="Proteomes" id="UP000192907"/>
    </source>
</evidence>
<dbReference type="InterPro" id="IPR036890">
    <property type="entry name" value="HATPase_C_sf"/>
</dbReference>
<dbReference type="Gene3D" id="3.30.565.10">
    <property type="entry name" value="Histidine kinase-like ATPase, C-terminal domain"/>
    <property type="match status" value="1"/>
</dbReference>